<evidence type="ECO:0000313" key="5">
    <source>
        <dbReference type="EMBL" id="GGO46045.1"/>
    </source>
</evidence>
<keyword evidence="2" id="KW-0732">Signal</keyword>
<protein>
    <submittedName>
        <fullName evidence="5">Lipoprotein</fullName>
    </submittedName>
</protein>
<evidence type="ECO:0000256" key="3">
    <source>
        <dbReference type="SAM" id="MobiDB-lite"/>
    </source>
</evidence>
<reference evidence="6" key="1">
    <citation type="journal article" date="2019" name="Int. J. Syst. Evol. Microbiol.">
        <title>The Global Catalogue of Microorganisms (GCM) 10K type strain sequencing project: providing services to taxonomists for standard genome sequencing and annotation.</title>
        <authorList>
            <consortium name="The Broad Institute Genomics Platform"/>
            <consortium name="The Broad Institute Genome Sequencing Center for Infectious Disease"/>
            <person name="Wu L."/>
            <person name="Ma J."/>
        </authorList>
    </citation>
    <scope>NUCLEOTIDE SEQUENCE [LARGE SCALE GENOMIC DNA]</scope>
    <source>
        <strain evidence="6">CGMCC 4.7178</strain>
    </source>
</reference>
<accession>A0ABQ2M2D9</accession>
<dbReference type="InterPro" id="IPR028081">
    <property type="entry name" value="Leu-bd"/>
</dbReference>
<sequence>MTWAPQGTSATDMPGMPAMAQAYARWVNARGGVDGRRLKVLTCNDRNDTVRAARCASRAAKEEVVAVVGSYSQHGRSFMSALEQAGIPYIGGYGVAHQEFSSPLSYPVNGGLPALVAGNGRQLAAGNCSHVSLVRPDTSAGDQLPPLLDAGLAGSGAGRATDVRAPEGASAYARQAGQALKGAGDGDGSGAGDGDAGRARSGGSGPCVTAVLGGRTDAFFDSFRRLRKDVPGIRTASVLGSVRQSLIDRTGGRRSPLEGAYATGWYPAADDPRWAPMRKVIDEHAFGDDRVDGSDPGVQTTWVAYTVLRQVLESLGGEAPTAESVRRALDRGDTVATGGLTPELNWGYDNMLAARDFPRIVNAKVTYQRVREGRLVAVHKGFVDVEETLESGAAPAS</sequence>
<dbReference type="InterPro" id="IPR028082">
    <property type="entry name" value="Peripla_BP_I"/>
</dbReference>
<keyword evidence="5" id="KW-0449">Lipoprotein</keyword>
<evidence type="ECO:0000259" key="4">
    <source>
        <dbReference type="Pfam" id="PF13458"/>
    </source>
</evidence>
<name>A0ABQ2M2D9_9ACTN</name>
<gene>
    <name evidence="5" type="ORF">GCM10012287_15430</name>
</gene>
<dbReference type="EMBL" id="BMMP01000004">
    <property type="protein sequence ID" value="GGO46045.1"/>
    <property type="molecule type" value="Genomic_DNA"/>
</dbReference>
<evidence type="ECO:0000256" key="1">
    <source>
        <dbReference type="ARBA" id="ARBA00010062"/>
    </source>
</evidence>
<organism evidence="5 6">
    <name type="scientific">Streptomyces daqingensis</name>
    <dbReference type="NCBI Taxonomy" id="1472640"/>
    <lineage>
        <taxon>Bacteria</taxon>
        <taxon>Bacillati</taxon>
        <taxon>Actinomycetota</taxon>
        <taxon>Actinomycetes</taxon>
        <taxon>Kitasatosporales</taxon>
        <taxon>Streptomycetaceae</taxon>
        <taxon>Streptomyces</taxon>
    </lineage>
</organism>
<comment type="similarity">
    <text evidence="1">Belongs to the leucine-binding protein family.</text>
</comment>
<evidence type="ECO:0000313" key="6">
    <source>
        <dbReference type="Proteomes" id="UP000631535"/>
    </source>
</evidence>
<proteinExistence type="inferred from homology"/>
<feature type="compositionally biased region" description="Gly residues" evidence="3">
    <location>
        <begin position="183"/>
        <end position="205"/>
    </location>
</feature>
<dbReference type="Gene3D" id="3.40.50.2300">
    <property type="match status" value="2"/>
</dbReference>
<keyword evidence="6" id="KW-1185">Reference proteome</keyword>
<evidence type="ECO:0000256" key="2">
    <source>
        <dbReference type="ARBA" id="ARBA00022729"/>
    </source>
</evidence>
<dbReference type="Proteomes" id="UP000631535">
    <property type="component" value="Unassembled WGS sequence"/>
</dbReference>
<feature type="domain" description="Leucine-binding protein" evidence="4">
    <location>
        <begin position="7"/>
        <end position="333"/>
    </location>
</feature>
<dbReference type="Pfam" id="PF13458">
    <property type="entry name" value="Peripla_BP_6"/>
    <property type="match status" value="1"/>
</dbReference>
<feature type="region of interest" description="Disordered" evidence="3">
    <location>
        <begin position="178"/>
        <end position="205"/>
    </location>
</feature>
<dbReference type="SUPFAM" id="SSF53822">
    <property type="entry name" value="Periplasmic binding protein-like I"/>
    <property type="match status" value="1"/>
</dbReference>
<comment type="caution">
    <text evidence="5">The sequence shown here is derived from an EMBL/GenBank/DDBJ whole genome shotgun (WGS) entry which is preliminary data.</text>
</comment>